<name>A0A0D1JY34_9SPHN</name>
<dbReference type="EMBL" id="JXTP01000088">
    <property type="protein sequence ID" value="KIU26118.1"/>
    <property type="molecule type" value="Genomic_DNA"/>
</dbReference>
<gene>
    <name evidence="1" type="ORF">SR41_16295</name>
</gene>
<evidence type="ECO:0000313" key="1">
    <source>
        <dbReference type="EMBL" id="KIU26118.1"/>
    </source>
</evidence>
<dbReference type="Pfam" id="PF13645">
    <property type="entry name" value="YkuD_2"/>
    <property type="match status" value="1"/>
</dbReference>
<evidence type="ECO:0000313" key="2">
    <source>
        <dbReference type="Proteomes" id="UP000033203"/>
    </source>
</evidence>
<reference evidence="1 2" key="1">
    <citation type="submission" date="2015-01" db="EMBL/GenBank/DDBJ databases">
        <title>Genome of Sphingomonas taxi strain 30a.</title>
        <authorList>
            <person name="Eevers N."/>
            <person name="Van Hamme J."/>
            <person name="Bottos E."/>
            <person name="Weyens N."/>
            <person name="Vangronsveld J."/>
        </authorList>
    </citation>
    <scope>NUCLEOTIDE SEQUENCE [LARGE SCALE GENOMIC DNA]</scope>
    <source>
        <strain evidence="1 2">30a</strain>
    </source>
</reference>
<dbReference type="InterPro" id="IPR006311">
    <property type="entry name" value="TAT_signal"/>
</dbReference>
<accession>A0A0D1JY34</accession>
<dbReference type="PANTHER" id="PTHR38477">
    <property type="entry name" value="HYPOTHETICAL EXPORTED PROTEIN"/>
    <property type="match status" value="1"/>
</dbReference>
<dbReference type="AlphaFoldDB" id="A0A0D1JY34"/>
<dbReference type="PATRIC" id="fig|1549858.7.peg.1584"/>
<protein>
    <submittedName>
        <fullName evidence="1">Transcriptional initiation protein Tat</fullName>
    </submittedName>
</protein>
<sequence length="236" mass="25615">MQNQNDGARDRRALLKNGLVLATTLAMPGTVSAATRRLSQADLRPVSEPPLPAPRPRVFAQAITSPRVVRPDLMRQAMAALNQHGRRIPRRDRIAIADMAASSSEPRFHLVDLVSGKSQSFLVAHGSGSDPAHTGYLKRFSNEPNSNATSQGAFVTDDYYVGKHGRSQRLIGLDATNDNALARAIVVHSAWYANKDMLRTHGMLGRSQGCFAVGESDLSQVFAQLGQGRMIFSAKV</sequence>
<dbReference type="PROSITE" id="PS51318">
    <property type="entry name" value="TAT"/>
    <property type="match status" value="1"/>
</dbReference>
<dbReference type="InterPro" id="IPR032676">
    <property type="entry name" value="YkuD_2"/>
</dbReference>
<organism evidence="1 2">
    <name type="scientific">Sphingomonas melonis</name>
    <dbReference type="NCBI Taxonomy" id="152682"/>
    <lineage>
        <taxon>Bacteria</taxon>
        <taxon>Pseudomonadati</taxon>
        <taxon>Pseudomonadota</taxon>
        <taxon>Alphaproteobacteria</taxon>
        <taxon>Sphingomonadales</taxon>
        <taxon>Sphingomonadaceae</taxon>
        <taxon>Sphingomonas</taxon>
    </lineage>
</organism>
<proteinExistence type="predicted"/>
<comment type="caution">
    <text evidence="1">The sequence shown here is derived from an EMBL/GenBank/DDBJ whole genome shotgun (WGS) entry which is preliminary data.</text>
</comment>
<dbReference type="Proteomes" id="UP000033203">
    <property type="component" value="Unassembled WGS sequence"/>
</dbReference>
<dbReference type="PANTHER" id="PTHR38477:SF1">
    <property type="entry name" value="MUREIN L,D-TRANSPEPTIDASE CATALYTIC DOMAIN FAMILY PROTEIN"/>
    <property type="match status" value="1"/>
</dbReference>